<feature type="transmembrane region" description="Helical" evidence="1">
    <location>
        <begin position="236"/>
        <end position="254"/>
    </location>
</feature>
<feature type="transmembrane region" description="Helical" evidence="1">
    <location>
        <begin position="443"/>
        <end position="462"/>
    </location>
</feature>
<evidence type="ECO:0000259" key="2">
    <source>
        <dbReference type="Pfam" id="PF01757"/>
    </source>
</evidence>
<comment type="caution">
    <text evidence="3">The sequence shown here is derived from an EMBL/GenBank/DDBJ whole genome shotgun (WGS) entry which is preliminary data.</text>
</comment>
<dbReference type="InterPro" id="IPR050879">
    <property type="entry name" value="Acyltransferase_3"/>
</dbReference>
<keyword evidence="4" id="KW-1185">Reference proteome</keyword>
<evidence type="ECO:0000313" key="4">
    <source>
        <dbReference type="Proteomes" id="UP001345013"/>
    </source>
</evidence>
<name>A0ABR0K335_9EURO</name>
<accession>A0ABR0K335</accession>
<proteinExistence type="predicted"/>
<gene>
    <name evidence="3" type="ORF">LTR24_007468</name>
</gene>
<dbReference type="Pfam" id="PF01757">
    <property type="entry name" value="Acyl_transf_3"/>
    <property type="match status" value="1"/>
</dbReference>
<feature type="transmembrane region" description="Helical" evidence="1">
    <location>
        <begin position="320"/>
        <end position="340"/>
    </location>
</feature>
<dbReference type="EMBL" id="JAVRRG010000112">
    <property type="protein sequence ID" value="KAK5084859.1"/>
    <property type="molecule type" value="Genomic_DNA"/>
</dbReference>
<feature type="transmembrane region" description="Helical" evidence="1">
    <location>
        <begin position="406"/>
        <end position="423"/>
    </location>
</feature>
<keyword evidence="1" id="KW-0812">Transmembrane</keyword>
<reference evidence="3 4" key="1">
    <citation type="submission" date="2023-08" db="EMBL/GenBank/DDBJ databases">
        <title>Black Yeasts Isolated from many extreme environments.</title>
        <authorList>
            <person name="Coleine C."/>
            <person name="Stajich J.E."/>
            <person name="Selbmann L."/>
        </authorList>
    </citation>
    <scope>NUCLEOTIDE SEQUENCE [LARGE SCALE GENOMIC DNA]</scope>
    <source>
        <strain evidence="3 4">CCFEE 5885</strain>
    </source>
</reference>
<feature type="transmembrane region" description="Helical" evidence="1">
    <location>
        <begin position="156"/>
        <end position="178"/>
    </location>
</feature>
<sequence>MSQSGSSSFEDEKVVTRAAVESGAQRLKPTHYLARSSQTFSHDHTREFKGVGPSGSIRSYDGLRGVACLIVYNFHYLYPYTRTNVRGFGVDFDPASNRNPHQLHFLCLLVRGRAMVTLFFGISGYVLSYHYLSAVRDQEWQTSQRRLASLALRRWARLYVPATISMLFMAVMANLGAFDAGREFQGSDWLTGAWEEHPPRVSNFGGQLKDYFVMWWNWSSPWTWMLYFNKYDPHTWTIPVEFRCSLVVFLMLLAGSRLKQPWRYGLTISICIYCFACNRWDVAIFAGGSFVADLHLHTLKKHQRNEDILPQHVTLRKPGLLRSVSHIAATAVFTAGLYLLSFPDEMADQTPGFRTFDSVTPTGYTWNYTFWHALGGIFVVWAIEVLRPLQRFLTSRVPQYLGKISFALYLVHGPLLHSAGFVLQPKIWQAIGHGSTTKWCGGLFLGWITMLMLCLASAHLFWKLVDVPIVKLVKHLEKRISI</sequence>
<dbReference type="PANTHER" id="PTHR23028:SF134">
    <property type="entry name" value="PUTATIVE (AFU_ORTHOLOGUE AFUA_4G08520)-RELATED"/>
    <property type="match status" value="1"/>
</dbReference>
<dbReference type="InterPro" id="IPR002656">
    <property type="entry name" value="Acyl_transf_3_dom"/>
</dbReference>
<feature type="transmembrane region" description="Helical" evidence="1">
    <location>
        <begin position="368"/>
        <end position="386"/>
    </location>
</feature>
<keyword evidence="1" id="KW-1133">Transmembrane helix</keyword>
<dbReference type="Proteomes" id="UP001345013">
    <property type="component" value="Unassembled WGS sequence"/>
</dbReference>
<feature type="domain" description="Acyltransferase 3" evidence="2">
    <location>
        <begin position="58"/>
        <end position="451"/>
    </location>
</feature>
<keyword evidence="1" id="KW-0472">Membrane</keyword>
<dbReference type="PANTHER" id="PTHR23028">
    <property type="entry name" value="ACETYLTRANSFERASE"/>
    <property type="match status" value="1"/>
</dbReference>
<protein>
    <recommendedName>
        <fullName evidence="2">Acyltransferase 3 domain-containing protein</fullName>
    </recommendedName>
</protein>
<organism evidence="3 4">
    <name type="scientific">Lithohypha guttulata</name>
    <dbReference type="NCBI Taxonomy" id="1690604"/>
    <lineage>
        <taxon>Eukaryota</taxon>
        <taxon>Fungi</taxon>
        <taxon>Dikarya</taxon>
        <taxon>Ascomycota</taxon>
        <taxon>Pezizomycotina</taxon>
        <taxon>Eurotiomycetes</taxon>
        <taxon>Chaetothyriomycetidae</taxon>
        <taxon>Chaetothyriales</taxon>
        <taxon>Trichomeriaceae</taxon>
        <taxon>Lithohypha</taxon>
    </lineage>
</organism>
<evidence type="ECO:0000313" key="3">
    <source>
        <dbReference type="EMBL" id="KAK5084859.1"/>
    </source>
</evidence>
<evidence type="ECO:0000256" key="1">
    <source>
        <dbReference type="SAM" id="Phobius"/>
    </source>
</evidence>
<feature type="transmembrane region" description="Helical" evidence="1">
    <location>
        <begin position="114"/>
        <end position="135"/>
    </location>
</feature>